<feature type="region of interest" description="Disordered" evidence="2">
    <location>
        <begin position="49"/>
        <end position="78"/>
    </location>
</feature>
<accession>A0ABQ1DVW6</accession>
<keyword evidence="1" id="KW-0378">Hydrolase</keyword>
<reference evidence="3 4" key="1">
    <citation type="submission" date="2020-06" db="EMBL/GenBank/DDBJ databases">
        <title>Characterization of fructooligosaccharide metabolism and fructooligosaccharide-degrading enzymes in human commensal butyrate producers.</title>
        <authorList>
            <person name="Tanno H."/>
            <person name="Fujii T."/>
            <person name="Hirano K."/>
            <person name="Maeno S."/>
            <person name="Tonozuka T."/>
            <person name="Sakamoto M."/>
            <person name="Ohkuma M."/>
            <person name="Tochio T."/>
            <person name="Endo A."/>
        </authorList>
    </citation>
    <scope>NUCLEOTIDE SEQUENCE [LARGE SCALE GENOMIC DNA]</scope>
    <source>
        <strain evidence="3 4">JCM 31056</strain>
    </source>
</reference>
<evidence type="ECO:0000313" key="4">
    <source>
        <dbReference type="Proteomes" id="UP000620147"/>
    </source>
</evidence>
<evidence type="ECO:0000256" key="1">
    <source>
        <dbReference type="ARBA" id="ARBA00022801"/>
    </source>
</evidence>
<name>A0ABQ1DVW6_9FIRM</name>
<dbReference type="RefSeq" id="WP_194461863.1">
    <property type="nucleotide sequence ID" value="NZ_BLYJ01000001.1"/>
</dbReference>
<evidence type="ECO:0000256" key="2">
    <source>
        <dbReference type="SAM" id="MobiDB-lite"/>
    </source>
</evidence>
<organism evidence="3 4">
    <name type="scientific">Butyricicoccus faecihominis</name>
    <dbReference type="NCBI Taxonomy" id="1712515"/>
    <lineage>
        <taxon>Bacteria</taxon>
        <taxon>Bacillati</taxon>
        <taxon>Bacillota</taxon>
        <taxon>Clostridia</taxon>
        <taxon>Eubacteriales</taxon>
        <taxon>Butyricicoccaceae</taxon>
        <taxon>Butyricicoccus</taxon>
    </lineage>
</organism>
<dbReference type="Gene3D" id="2.40.260.10">
    <property type="entry name" value="Sortase"/>
    <property type="match status" value="1"/>
</dbReference>
<dbReference type="SUPFAM" id="SSF63817">
    <property type="entry name" value="Sortase"/>
    <property type="match status" value="1"/>
</dbReference>
<evidence type="ECO:0008006" key="5">
    <source>
        <dbReference type="Google" id="ProtNLM"/>
    </source>
</evidence>
<dbReference type="InterPro" id="IPR023365">
    <property type="entry name" value="Sortase_dom-sf"/>
</dbReference>
<dbReference type="NCBIfam" id="TIGR03064">
    <property type="entry name" value="sortase_srtB"/>
    <property type="match status" value="1"/>
</dbReference>
<evidence type="ECO:0000313" key="3">
    <source>
        <dbReference type="EMBL" id="GFO86881.1"/>
    </source>
</evidence>
<dbReference type="EMBL" id="BLYJ01000001">
    <property type="protein sequence ID" value="GFO86881.1"/>
    <property type="molecule type" value="Genomic_DNA"/>
</dbReference>
<feature type="compositionally biased region" description="Low complexity" evidence="2">
    <location>
        <begin position="49"/>
        <end position="71"/>
    </location>
</feature>
<comment type="caution">
    <text evidence="3">The sequence shown here is derived from an EMBL/GenBank/DDBJ whole genome shotgun (WGS) entry which is preliminary data.</text>
</comment>
<gene>
    <name evidence="3" type="ORF">BUFA31_00450</name>
</gene>
<dbReference type="InterPro" id="IPR005754">
    <property type="entry name" value="Sortase"/>
</dbReference>
<sequence>MKPKIQTVILFFLTAVFAVSAFMLVRQMTSYRAGDQAYAEASEIAAIPEVPETETVQQPTEQPPQETQTEPEPAPSADPYAQALEQMDLPALQQVNSDVIGWIAIPGTEISYPLVQGTDNDYYLTHTWNQNSSAVGAIFMDCRCSADFSGFNTIVYGHRMNNGSMFAALKHYKKQDFLQAHPQVYVTNASGTHAYSIYAAYEAALDGTAYYSAFSDETIKKAFIDEGVSLSVIHTGAVPTVNDHILTLSTCTGNGHATRWVVQAVME</sequence>
<dbReference type="Proteomes" id="UP000620147">
    <property type="component" value="Unassembled WGS sequence"/>
</dbReference>
<dbReference type="Pfam" id="PF04203">
    <property type="entry name" value="Sortase"/>
    <property type="match status" value="1"/>
</dbReference>
<keyword evidence="4" id="KW-1185">Reference proteome</keyword>
<protein>
    <recommendedName>
        <fullName evidence="5">SrtB family sortase</fullName>
    </recommendedName>
</protein>
<proteinExistence type="predicted"/>
<dbReference type="InterPro" id="IPR009835">
    <property type="entry name" value="SrtB"/>
</dbReference>
<dbReference type="CDD" id="cd05826">
    <property type="entry name" value="Sortase_B"/>
    <property type="match status" value="1"/>
</dbReference>